<evidence type="ECO:0000313" key="2">
    <source>
        <dbReference type="Proteomes" id="UP000244180"/>
    </source>
</evidence>
<accession>A0A2T5GDA2</accession>
<sequence>MSKSRGMVMRFKAVTVFVNDVPIVVSHDAQVRHALMAYDPALFRLVRDGRAEVTDADGHPVDLFGAVGEGWRFYVRLASDRDRPPEEGR</sequence>
<organism evidence="1 2">
    <name type="scientific">Hydrogenibacillus schlegelii</name>
    <name type="common">Bacillus schlegelii</name>
    <dbReference type="NCBI Taxonomy" id="1484"/>
    <lineage>
        <taxon>Bacteria</taxon>
        <taxon>Bacillati</taxon>
        <taxon>Bacillota</taxon>
        <taxon>Bacilli</taxon>
        <taxon>Bacillales</taxon>
        <taxon>Bacillales Family X. Incertae Sedis</taxon>
        <taxon>Hydrogenibacillus</taxon>
    </lineage>
</organism>
<evidence type="ECO:0000313" key="1">
    <source>
        <dbReference type="EMBL" id="PTQ54167.1"/>
    </source>
</evidence>
<comment type="caution">
    <text evidence="1">The sequence shown here is derived from an EMBL/GenBank/DDBJ whole genome shotgun (WGS) entry which is preliminary data.</text>
</comment>
<dbReference type="Proteomes" id="UP000244180">
    <property type="component" value="Unassembled WGS sequence"/>
</dbReference>
<proteinExistence type="predicted"/>
<protein>
    <submittedName>
        <fullName evidence="1">Uncharacterized protein</fullName>
    </submittedName>
</protein>
<dbReference type="AlphaFoldDB" id="A0A2T5GDA2"/>
<reference evidence="1 2" key="1">
    <citation type="submission" date="2017-08" db="EMBL/GenBank/DDBJ databases">
        <title>Burning lignite coal seam in the remote Altai Mountains harbors a hydrogen-driven thermophilic microbial community.</title>
        <authorList>
            <person name="Kadnikov V.V."/>
            <person name="Mardanov A.V."/>
            <person name="Ivasenko D."/>
            <person name="Beletsky A.V."/>
            <person name="Karnachuk O.V."/>
            <person name="Ravin N.V."/>
        </authorList>
    </citation>
    <scope>NUCLEOTIDE SEQUENCE [LARGE SCALE GENOMIC DNA]</scope>
    <source>
        <strain evidence="1">AL33</strain>
    </source>
</reference>
<name>A0A2T5GDA2_HYDSH</name>
<gene>
    <name evidence="1" type="ORF">HSCHL_0811</name>
</gene>
<dbReference type="EMBL" id="PEBV01000006">
    <property type="protein sequence ID" value="PTQ54167.1"/>
    <property type="molecule type" value="Genomic_DNA"/>
</dbReference>